<comment type="caution">
    <text evidence="3">The sequence shown here is derived from an EMBL/GenBank/DDBJ whole genome shotgun (WGS) entry which is preliminary data.</text>
</comment>
<feature type="region of interest" description="Disordered" evidence="1">
    <location>
        <begin position="54"/>
        <end position="75"/>
    </location>
</feature>
<evidence type="ECO:0008006" key="5">
    <source>
        <dbReference type="Google" id="ProtNLM"/>
    </source>
</evidence>
<evidence type="ECO:0000256" key="1">
    <source>
        <dbReference type="SAM" id="MobiDB-lite"/>
    </source>
</evidence>
<dbReference type="EMBL" id="BSEH01000022">
    <property type="protein sequence ID" value="GLJ56517.1"/>
    <property type="molecule type" value="Genomic_DNA"/>
</dbReference>
<evidence type="ECO:0000256" key="2">
    <source>
        <dbReference type="SAM" id="SignalP"/>
    </source>
</evidence>
<gene>
    <name evidence="3" type="ORF">SUGI_1226630</name>
</gene>
<keyword evidence="4" id="KW-1185">Reference proteome</keyword>
<feature type="chain" id="PRO_5042223123" description="Secreted protein" evidence="2">
    <location>
        <begin position="23"/>
        <end position="110"/>
    </location>
</feature>
<protein>
    <recommendedName>
        <fullName evidence="5">Secreted protein</fullName>
    </recommendedName>
</protein>
<evidence type="ECO:0000313" key="3">
    <source>
        <dbReference type="EMBL" id="GLJ56517.1"/>
    </source>
</evidence>
<sequence>MALLLLVHLPLLLVLLLREAAGSYRIDGTARIMEKRGRCMHWWGSGYRPGIRDATRRDARNAGTGTGNGTGRREEGLSISKWSWKAATSASPATALGALPGEESGGEVGQ</sequence>
<keyword evidence="2" id="KW-0732">Signal</keyword>
<organism evidence="3 4">
    <name type="scientific">Cryptomeria japonica</name>
    <name type="common">Japanese cedar</name>
    <name type="synonym">Cupressus japonica</name>
    <dbReference type="NCBI Taxonomy" id="3369"/>
    <lineage>
        <taxon>Eukaryota</taxon>
        <taxon>Viridiplantae</taxon>
        <taxon>Streptophyta</taxon>
        <taxon>Embryophyta</taxon>
        <taxon>Tracheophyta</taxon>
        <taxon>Spermatophyta</taxon>
        <taxon>Pinopsida</taxon>
        <taxon>Pinidae</taxon>
        <taxon>Conifers II</taxon>
        <taxon>Cupressales</taxon>
        <taxon>Cupressaceae</taxon>
        <taxon>Cryptomeria</taxon>
    </lineage>
</organism>
<dbReference type="AlphaFoldDB" id="A0AAD3NRV9"/>
<proteinExistence type="predicted"/>
<dbReference type="Proteomes" id="UP001234787">
    <property type="component" value="Unassembled WGS sequence"/>
</dbReference>
<evidence type="ECO:0000313" key="4">
    <source>
        <dbReference type="Proteomes" id="UP001234787"/>
    </source>
</evidence>
<accession>A0AAD3NRV9</accession>
<feature type="signal peptide" evidence="2">
    <location>
        <begin position="1"/>
        <end position="22"/>
    </location>
</feature>
<reference evidence="3" key="1">
    <citation type="submission" date="2022-12" db="EMBL/GenBank/DDBJ databases">
        <title>Chromosome-Level Genome Assembly of Japanese Cedar (Cryptomeriajaponica D. Don).</title>
        <authorList>
            <person name="Fujino T."/>
            <person name="Yamaguchi K."/>
            <person name="Yokoyama T."/>
            <person name="Hamanaka T."/>
            <person name="Harazono Y."/>
            <person name="Kamada H."/>
            <person name="Kobayashi W."/>
            <person name="Ujino-Ihara T."/>
            <person name="Uchiyama K."/>
            <person name="Matsumoto A."/>
            <person name="Izuno A."/>
            <person name="Tsumura Y."/>
            <person name="Toyoda A."/>
            <person name="Shigenobu S."/>
            <person name="Moriguchi Y."/>
            <person name="Ueno S."/>
            <person name="Kasahara M."/>
        </authorList>
    </citation>
    <scope>NUCLEOTIDE SEQUENCE</scope>
</reference>
<name>A0AAD3NRV9_CRYJA</name>